<evidence type="ECO:0000313" key="3">
    <source>
        <dbReference type="Proteomes" id="UP000094067"/>
    </source>
</evidence>
<name>A0A1E3AEC6_9FIRM</name>
<keyword evidence="2" id="KW-0808">Transferase</keyword>
<dbReference type="GO" id="GO:0016747">
    <property type="term" value="F:acyltransferase activity, transferring groups other than amino-acyl groups"/>
    <property type="evidence" value="ECO:0007669"/>
    <property type="project" value="InterPro"/>
</dbReference>
<comment type="caution">
    <text evidence="2">The sequence shown here is derived from an EMBL/GenBank/DDBJ whole genome shotgun (WGS) entry which is preliminary data.</text>
</comment>
<dbReference type="InterPro" id="IPR016181">
    <property type="entry name" value="Acyl_CoA_acyltransferase"/>
</dbReference>
<dbReference type="RefSeq" id="WP_044968273.1">
    <property type="nucleotide sequence ID" value="NZ_MCGH01000002.1"/>
</dbReference>
<dbReference type="Gene3D" id="3.40.630.30">
    <property type="match status" value="1"/>
</dbReference>
<organism evidence="2 3">
    <name type="scientific">Eisenbergiella tayi</name>
    <dbReference type="NCBI Taxonomy" id="1432052"/>
    <lineage>
        <taxon>Bacteria</taxon>
        <taxon>Bacillati</taxon>
        <taxon>Bacillota</taxon>
        <taxon>Clostridia</taxon>
        <taxon>Lachnospirales</taxon>
        <taxon>Lachnospiraceae</taxon>
        <taxon>Eisenbergiella</taxon>
    </lineage>
</organism>
<dbReference type="AlphaFoldDB" id="A0A1E3AEC6"/>
<dbReference type="SUPFAM" id="SSF55729">
    <property type="entry name" value="Acyl-CoA N-acyltransferases (Nat)"/>
    <property type="match status" value="1"/>
</dbReference>
<dbReference type="Pfam" id="PF00583">
    <property type="entry name" value="Acetyltransf_1"/>
    <property type="match status" value="1"/>
</dbReference>
<dbReference type="InterPro" id="IPR000182">
    <property type="entry name" value="GNAT_dom"/>
</dbReference>
<dbReference type="EMBL" id="MCGH01000002">
    <property type="protein sequence ID" value="ODM06576.1"/>
    <property type="molecule type" value="Genomic_DNA"/>
</dbReference>
<dbReference type="PROSITE" id="PS51186">
    <property type="entry name" value="GNAT"/>
    <property type="match status" value="1"/>
</dbReference>
<reference evidence="2 3" key="1">
    <citation type="submission" date="2016-07" db="EMBL/GenBank/DDBJ databases">
        <title>Characterization of isolates of Eisenbergiella tayi derived from blood cultures, using whole genome sequencing.</title>
        <authorList>
            <person name="Burdz T."/>
            <person name="Wiebe D."/>
            <person name="Huynh C."/>
            <person name="Bernard K."/>
        </authorList>
    </citation>
    <scope>NUCLEOTIDE SEQUENCE [LARGE SCALE GENOMIC DNA]</scope>
    <source>
        <strain evidence="2 3">NML 110608</strain>
    </source>
</reference>
<evidence type="ECO:0000259" key="1">
    <source>
        <dbReference type="PROSITE" id="PS51186"/>
    </source>
</evidence>
<dbReference type="CDD" id="cd04301">
    <property type="entry name" value="NAT_SF"/>
    <property type="match status" value="1"/>
</dbReference>
<gene>
    <name evidence="2" type="ORF">BEI61_02466</name>
</gene>
<sequence>MIDVKGGPVQLVLAQRSDAQLIHGLKREAFLPLYEIYRDDETSPVMDTVDKVVCQLAQEDTDYWLIVYEGRMVGGVRVVRKKDANLISPMFVLPEEQNKGIGSAVLEQLFQMYPETFCWRLVTIREEERNCHLYEKMGFCNTLSARKVSGNMTLIGYERFFKESSGEG</sequence>
<feature type="domain" description="N-acetyltransferase" evidence="1">
    <location>
        <begin position="20"/>
        <end position="162"/>
    </location>
</feature>
<accession>A0A1E3AEC6</accession>
<evidence type="ECO:0000313" key="2">
    <source>
        <dbReference type="EMBL" id="ODM06576.1"/>
    </source>
</evidence>
<protein>
    <submittedName>
        <fullName evidence="2">Putative acetyltransferase</fullName>
    </submittedName>
</protein>
<proteinExistence type="predicted"/>
<dbReference type="Proteomes" id="UP000094067">
    <property type="component" value="Unassembled WGS sequence"/>
</dbReference>